<keyword evidence="6 9" id="KW-0378">Hydrolase</keyword>
<dbReference type="GO" id="GO:0008270">
    <property type="term" value="F:zinc ion binding"/>
    <property type="evidence" value="ECO:0007669"/>
    <property type="project" value="InterPro"/>
</dbReference>
<keyword evidence="3 9" id="KW-0031">Aminopeptidase</keyword>
<dbReference type="GO" id="GO:0006508">
    <property type="term" value="P:proteolysis"/>
    <property type="evidence" value="ECO:0007669"/>
    <property type="project" value="UniProtKB-KW"/>
</dbReference>
<dbReference type="GO" id="GO:0004177">
    <property type="term" value="F:aminopeptidase activity"/>
    <property type="evidence" value="ECO:0007669"/>
    <property type="project" value="UniProtKB-KW"/>
</dbReference>
<accession>A0A9D1SPA5</accession>
<reference evidence="11" key="1">
    <citation type="submission" date="2020-10" db="EMBL/GenBank/DDBJ databases">
        <authorList>
            <person name="Gilroy R."/>
        </authorList>
    </citation>
    <scope>NUCLEOTIDE SEQUENCE</scope>
    <source>
        <strain evidence="11">ChiHjej12B11-7776</strain>
    </source>
</reference>
<evidence type="ECO:0000256" key="9">
    <source>
        <dbReference type="RuleBase" id="RU004386"/>
    </source>
</evidence>
<evidence type="ECO:0000256" key="3">
    <source>
        <dbReference type="ARBA" id="ARBA00022438"/>
    </source>
</evidence>
<dbReference type="Gene3D" id="3.40.630.10">
    <property type="entry name" value="Zn peptidases"/>
    <property type="match status" value="1"/>
</dbReference>
<dbReference type="SUPFAM" id="SSF53187">
    <property type="entry name" value="Zn-dependent exopeptidases"/>
    <property type="match status" value="1"/>
</dbReference>
<dbReference type="AlphaFoldDB" id="A0A9D1SPA5"/>
<comment type="similarity">
    <text evidence="2 9">Belongs to the peptidase M18 family.</text>
</comment>
<gene>
    <name evidence="11" type="ORF">IAC72_00090</name>
</gene>
<dbReference type="GO" id="GO:0008237">
    <property type="term" value="F:metallopeptidase activity"/>
    <property type="evidence" value="ECO:0007669"/>
    <property type="project" value="UniProtKB-KW"/>
</dbReference>
<evidence type="ECO:0000256" key="6">
    <source>
        <dbReference type="ARBA" id="ARBA00022801"/>
    </source>
</evidence>
<dbReference type="SUPFAM" id="SSF101821">
    <property type="entry name" value="Aminopeptidase/glucanase lid domain"/>
    <property type="match status" value="1"/>
</dbReference>
<keyword evidence="7 9" id="KW-0862">Zinc</keyword>
<dbReference type="Pfam" id="PF02127">
    <property type="entry name" value="Peptidase_M18"/>
    <property type="match status" value="2"/>
</dbReference>
<dbReference type="EC" id="3.4.11.-" evidence="10"/>
<evidence type="ECO:0000313" key="12">
    <source>
        <dbReference type="Proteomes" id="UP000886852"/>
    </source>
</evidence>
<comment type="caution">
    <text evidence="11">The sequence shown here is derived from an EMBL/GenBank/DDBJ whole genome shotgun (WGS) entry which is preliminary data.</text>
</comment>
<name>A0A9D1SPA5_9BACT</name>
<proteinExistence type="inferred from homology"/>
<evidence type="ECO:0000256" key="4">
    <source>
        <dbReference type="ARBA" id="ARBA00022670"/>
    </source>
</evidence>
<protein>
    <recommendedName>
        <fullName evidence="10">M18 family aminopeptidase</fullName>
        <ecNumber evidence="10">3.4.11.-</ecNumber>
    </recommendedName>
</protein>
<keyword evidence="8 9" id="KW-0482">Metalloprotease</keyword>
<keyword evidence="4 9" id="KW-0645">Protease</keyword>
<dbReference type="InterPro" id="IPR001948">
    <property type="entry name" value="Peptidase_M18"/>
</dbReference>
<keyword evidence="5 9" id="KW-0479">Metal-binding</keyword>
<evidence type="ECO:0000256" key="1">
    <source>
        <dbReference type="ARBA" id="ARBA00001947"/>
    </source>
</evidence>
<evidence type="ECO:0000256" key="10">
    <source>
        <dbReference type="RuleBase" id="RU004387"/>
    </source>
</evidence>
<dbReference type="Gene3D" id="2.30.250.10">
    <property type="entry name" value="Aminopeptidase i, Domain 2"/>
    <property type="match status" value="1"/>
</dbReference>
<reference evidence="11" key="2">
    <citation type="journal article" date="2021" name="PeerJ">
        <title>Extensive microbial diversity within the chicken gut microbiome revealed by metagenomics and culture.</title>
        <authorList>
            <person name="Gilroy R."/>
            <person name="Ravi A."/>
            <person name="Getino M."/>
            <person name="Pursley I."/>
            <person name="Horton D.L."/>
            <person name="Alikhan N.F."/>
            <person name="Baker D."/>
            <person name="Gharbi K."/>
            <person name="Hall N."/>
            <person name="Watson M."/>
            <person name="Adriaenssens E.M."/>
            <person name="Foster-Nyarko E."/>
            <person name="Jarju S."/>
            <person name="Secka A."/>
            <person name="Antonio M."/>
            <person name="Oren A."/>
            <person name="Chaudhuri R.R."/>
            <person name="La Ragione R."/>
            <person name="Hildebrand F."/>
            <person name="Pallen M.J."/>
        </authorList>
    </citation>
    <scope>NUCLEOTIDE SEQUENCE</scope>
    <source>
        <strain evidence="11">ChiHjej12B11-7776</strain>
    </source>
</reference>
<comment type="cofactor">
    <cofactor evidence="1 10">
        <name>Zn(2+)</name>
        <dbReference type="ChEBI" id="CHEBI:29105"/>
    </cofactor>
</comment>
<evidence type="ECO:0000256" key="7">
    <source>
        <dbReference type="ARBA" id="ARBA00022833"/>
    </source>
</evidence>
<evidence type="ECO:0000256" key="8">
    <source>
        <dbReference type="ARBA" id="ARBA00023049"/>
    </source>
</evidence>
<dbReference type="PRINTS" id="PR00932">
    <property type="entry name" value="AMINO1PTASE"/>
</dbReference>
<dbReference type="Proteomes" id="UP000886852">
    <property type="component" value="Unassembled WGS sequence"/>
</dbReference>
<evidence type="ECO:0000313" key="11">
    <source>
        <dbReference type="EMBL" id="HIU90400.1"/>
    </source>
</evidence>
<organism evidence="11 12">
    <name type="scientific">Candidatus Fimimonas merdipullorum</name>
    <dbReference type="NCBI Taxonomy" id="2840822"/>
    <lineage>
        <taxon>Bacteria</taxon>
        <taxon>Pseudomonadati</taxon>
        <taxon>Myxococcota</taxon>
        <taxon>Myxococcia</taxon>
        <taxon>Myxococcales</taxon>
        <taxon>Cystobacterineae</taxon>
        <taxon>Myxococcaceae</taxon>
        <taxon>Myxococcaceae incertae sedis</taxon>
        <taxon>Candidatus Fimimonas</taxon>
    </lineage>
</organism>
<dbReference type="PANTHER" id="PTHR28570:SF3">
    <property type="entry name" value="ASPARTYL AMINOPEPTIDASE"/>
    <property type="match status" value="1"/>
</dbReference>
<sequence>MDILTFLEKGYTAFHVTQNVAQYLAEKGFCPLEMGQKWQLRQGKGYFVTQNDSALIAFKTGENKIFNVCESHTDSPCLKIKGNGTVSGVIPRLDAERYGGGIMYSFMDRKLKIAGRLLVQKDGKVQSKLTVSDFNVVIPSLAVHHNPNVNDNFAVNVQTDMLPLFSQGKSLYERLTQEKVLDSDLYAVPAEKPFCAGAEKEYLCGARIDNLTSVYACMQAIADCVPQNVAVAAFLDNEEVGSSTRQGSPLFLQRVLNRIEQALGMTDEQREEARQKGMVLSVDNGHATHPAHPEKSDATFPVTLNGGVVIKHHPNYATDGLTSALLKNLLQGKVPVQDYYNRSDVRCGSTLGLVTSRTLQMKTCDVGAAQLAMHSACETMGAKDVGYVTQALTEFLNASLE</sequence>
<evidence type="ECO:0000256" key="5">
    <source>
        <dbReference type="ARBA" id="ARBA00022723"/>
    </source>
</evidence>
<dbReference type="GO" id="GO:0005737">
    <property type="term" value="C:cytoplasm"/>
    <property type="evidence" value="ECO:0007669"/>
    <property type="project" value="UniProtKB-ARBA"/>
</dbReference>
<evidence type="ECO:0000256" key="2">
    <source>
        <dbReference type="ARBA" id="ARBA00008290"/>
    </source>
</evidence>
<dbReference type="InterPro" id="IPR023358">
    <property type="entry name" value="Peptidase_M18_dom2"/>
</dbReference>
<dbReference type="EMBL" id="DVOC01000004">
    <property type="protein sequence ID" value="HIU90400.1"/>
    <property type="molecule type" value="Genomic_DNA"/>
</dbReference>
<dbReference type="PANTHER" id="PTHR28570">
    <property type="entry name" value="ASPARTYL AMINOPEPTIDASE"/>
    <property type="match status" value="1"/>
</dbReference>
<dbReference type="NCBIfam" id="NF002759">
    <property type="entry name" value="PRK02813.1"/>
    <property type="match status" value="1"/>
</dbReference>